<reference evidence="2 3" key="1">
    <citation type="submission" date="2020-10" db="EMBL/GenBank/DDBJ databases">
        <title>Connecting structure to function with the recovery of over 1000 high-quality activated sludge metagenome-assembled genomes encoding full-length rRNA genes using long-read sequencing.</title>
        <authorList>
            <person name="Singleton C.M."/>
            <person name="Petriglieri F."/>
            <person name="Kristensen J.M."/>
            <person name="Kirkegaard R.H."/>
            <person name="Michaelsen T.Y."/>
            <person name="Andersen M.H."/>
            <person name="Karst S.M."/>
            <person name="Dueholm M.S."/>
            <person name="Nielsen P.H."/>
            <person name="Albertsen M."/>
        </authorList>
    </citation>
    <scope>NUCLEOTIDE SEQUENCE [LARGE SCALE GENOMIC DNA]</scope>
    <source>
        <strain evidence="2">Ribe_18-Q3-R11-54_MAXAC.273</strain>
    </source>
</reference>
<accession>A0A9D7XRS8</accession>
<dbReference type="Pfam" id="PF19841">
    <property type="entry name" value="GldN"/>
    <property type="match status" value="1"/>
</dbReference>
<evidence type="ECO:0000256" key="1">
    <source>
        <dbReference type="SAM" id="SignalP"/>
    </source>
</evidence>
<feature type="chain" id="PRO_5038528388" evidence="1">
    <location>
        <begin position="23"/>
        <end position="292"/>
    </location>
</feature>
<proteinExistence type="predicted"/>
<sequence>MKLSFGHLFGFCLAFLPSIGWAQNAETTVITESSDPVEDVYLDDVVRHTMIFENRVLPYEPLREADIPWDRKIWRVIDVREKINQPFSYPPLPLFTILSDGTQSGEIKVFKDEDFKEMMTPEEVMGKLMHTDTSLIFNPDTYEDEVQIVNSPVNPEDIKKYRLKEMWYFDKEASRMKVRILGIAPIQDQYDANGVFKYALPLFWVYYPEAREVLARYQSFNESNDASPGTWYDLFEERRFSSYIFKQTNVLDVWLSEYFIDANGEDMGVARLMESDRIQAELFNWEHDLWSY</sequence>
<keyword evidence="1" id="KW-0732">Signal</keyword>
<dbReference type="InterPro" id="IPR019847">
    <property type="entry name" value="Gliding_motility_assoc_GldN"/>
</dbReference>
<protein>
    <submittedName>
        <fullName evidence="2">Gliding motility protein GldN</fullName>
    </submittedName>
</protein>
<dbReference type="NCBIfam" id="TIGR03523">
    <property type="entry name" value="GldN"/>
    <property type="match status" value="1"/>
</dbReference>
<feature type="signal peptide" evidence="1">
    <location>
        <begin position="1"/>
        <end position="22"/>
    </location>
</feature>
<dbReference type="AlphaFoldDB" id="A0A9D7XRS8"/>
<dbReference type="EMBL" id="JADKGY010000001">
    <property type="protein sequence ID" value="MBK9981658.1"/>
    <property type="molecule type" value="Genomic_DNA"/>
</dbReference>
<gene>
    <name evidence="2" type="primary">gldN</name>
    <name evidence="2" type="ORF">IPP15_04415</name>
</gene>
<evidence type="ECO:0000313" key="2">
    <source>
        <dbReference type="EMBL" id="MBK9981658.1"/>
    </source>
</evidence>
<organism evidence="2 3">
    <name type="scientific">Candidatus Opimibacter skivensis</name>
    <dbReference type="NCBI Taxonomy" id="2982028"/>
    <lineage>
        <taxon>Bacteria</taxon>
        <taxon>Pseudomonadati</taxon>
        <taxon>Bacteroidota</taxon>
        <taxon>Saprospiria</taxon>
        <taxon>Saprospirales</taxon>
        <taxon>Saprospiraceae</taxon>
        <taxon>Candidatus Opimibacter</taxon>
    </lineage>
</organism>
<comment type="caution">
    <text evidence="2">The sequence shown here is derived from an EMBL/GenBank/DDBJ whole genome shotgun (WGS) entry which is preliminary data.</text>
</comment>
<dbReference type="Proteomes" id="UP000808337">
    <property type="component" value="Unassembled WGS sequence"/>
</dbReference>
<name>A0A9D7XRS8_9BACT</name>
<evidence type="ECO:0000313" key="3">
    <source>
        <dbReference type="Proteomes" id="UP000808337"/>
    </source>
</evidence>